<dbReference type="PANTHER" id="PTHR46406">
    <property type="entry name" value="NITRIC OXIDE-ASSOCIATED PROTEIN 1"/>
    <property type="match status" value="1"/>
</dbReference>
<name>A0A815SG60_9BILA</name>
<proteinExistence type="predicted"/>
<organism evidence="1 2">
    <name type="scientific">Rotaria sordida</name>
    <dbReference type="NCBI Taxonomy" id="392033"/>
    <lineage>
        <taxon>Eukaryota</taxon>
        <taxon>Metazoa</taxon>
        <taxon>Spiralia</taxon>
        <taxon>Gnathifera</taxon>
        <taxon>Rotifera</taxon>
        <taxon>Eurotatoria</taxon>
        <taxon>Bdelloidea</taxon>
        <taxon>Philodinida</taxon>
        <taxon>Philodinidae</taxon>
        <taxon>Rotaria</taxon>
    </lineage>
</organism>
<dbReference type="AlphaFoldDB" id="A0A815SG60"/>
<accession>A0A815SG60</accession>
<comment type="caution">
    <text evidence="1">The sequence shown here is derived from an EMBL/GenBank/DDBJ whole genome shotgun (WGS) entry which is preliminary data.</text>
</comment>
<dbReference type="Proteomes" id="UP000663864">
    <property type="component" value="Unassembled WGS sequence"/>
</dbReference>
<evidence type="ECO:0000313" key="2">
    <source>
        <dbReference type="Proteomes" id="UP000663864"/>
    </source>
</evidence>
<dbReference type="InterPro" id="IPR052807">
    <property type="entry name" value="Mito_transl_resp_regulator"/>
</dbReference>
<evidence type="ECO:0000313" key="1">
    <source>
        <dbReference type="EMBL" id="CAF1491871.1"/>
    </source>
</evidence>
<gene>
    <name evidence="1" type="ORF">ZHD862_LOCUS37048</name>
</gene>
<sequence length="174" mass="20014">MSTKRAEVFTSNRGVLTGGVYLLGGTNGEKSSLFNSLINSVLCHINVLECIQHAIVLNLPHKIFENIQSTVKCHHRFESEMNLPKSDVSFRYSSGENSFNEHRSFESIEYHYINCRRKKIWVSVQCSPDQYVVFNVMTPPGLGIHLRQPSLLKYLFHLHGSHIEQTSFFNNHIY</sequence>
<protein>
    <submittedName>
        <fullName evidence="1">Uncharacterized protein</fullName>
    </submittedName>
</protein>
<dbReference type="PANTHER" id="PTHR46406:SF1">
    <property type="entry name" value="NITRIC OXIDE-ASSOCIATED PROTEIN 1"/>
    <property type="match status" value="1"/>
</dbReference>
<reference evidence="1" key="1">
    <citation type="submission" date="2021-02" db="EMBL/GenBank/DDBJ databases">
        <authorList>
            <person name="Nowell W R."/>
        </authorList>
    </citation>
    <scope>NUCLEOTIDE SEQUENCE</scope>
</reference>
<dbReference type="EMBL" id="CAJNOT010006564">
    <property type="protein sequence ID" value="CAF1491871.1"/>
    <property type="molecule type" value="Genomic_DNA"/>
</dbReference>